<dbReference type="Proteomes" id="UP000594749">
    <property type="component" value="Chromosome"/>
</dbReference>
<accession>A0A7M1LFX3</accession>
<dbReference type="EMBL" id="CP063078">
    <property type="protein sequence ID" value="QOQ87203.1"/>
    <property type="molecule type" value="Genomic_DNA"/>
</dbReference>
<dbReference type="Pfam" id="PF07963">
    <property type="entry name" value="N_methyl"/>
    <property type="match status" value="1"/>
</dbReference>
<organism evidence="2 3">
    <name type="scientific">Campylobacter corcagiensis</name>
    <dbReference type="NCBI Taxonomy" id="1448857"/>
    <lineage>
        <taxon>Bacteria</taxon>
        <taxon>Pseudomonadati</taxon>
        <taxon>Campylobacterota</taxon>
        <taxon>Epsilonproteobacteria</taxon>
        <taxon>Campylobacterales</taxon>
        <taxon>Campylobacteraceae</taxon>
        <taxon>Campylobacter</taxon>
    </lineage>
</organism>
<gene>
    <name evidence="2" type="ORF">IMC76_08335</name>
</gene>
<evidence type="ECO:0000313" key="3">
    <source>
        <dbReference type="Proteomes" id="UP000594749"/>
    </source>
</evidence>
<keyword evidence="1" id="KW-0812">Transmembrane</keyword>
<dbReference type="RefSeq" id="WP_025803564.1">
    <property type="nucleotide sequence ID" value="NZ_CP053842.1"/>
</dbReference>
<keyword evidence="1" id="KW-1133">Transmembrane helix</keyword>
<dbReference type="AlphaFoldDB" id="A0A7M1LFX3"/>
<proteinExistence type="predicted"/>
<protein>
    <submittedName>
        <fullName evidence="2">Type II secretion system protein</fullName>
    </submittedName>
</protein>
<dbReference type="InterPro" id="IPR045584">
    <property type="entry name" value="Pilin-like"/>
</dbReference>
<keyword evidence="3" id="KW-1185">Reference proteome</keyword>
<evidence type="ECO:0000313" key="2">
    <source>
        <dbReference type="EMBL" id="QOQ87203.1"/>
    </source>
</evidence>
<dbReference type="SUPFAM" id="SSF54523">
    <property type="entry name" value="Pili subunits"/>
    <property type="match status" value="1"/>
</dbReference>
<keyword evidence="1" id="KW-0472">Membrane</keyword>
<dbReference type="Gene3D" id="3.30.700.10">
    <property type="entry name" value="Glycoprotein, Type 4 Pilin"/>
    <property type="match status" value="1"/>
</dbReference>
<dbReference type="InterPro" id="IPR012902">
    <property type="entry name" value="N_methyl_site"/>
</dbReference>
<feature type="transmembrane region" description="Helical" evidence="1">
    <location>
        <begin position="12"/>
        <end position="32"/>
    </location>
</feature>
<sequence length="318" mass="35323">MRALIDYKLKKAFTMIELILVIVIVGILATIASDIYLNIYKNYAITRVVDDLESRTEIALEQISSRLSDRIPESVIARDIIAGNNNDRLYNAHRIPVHADRSLALEWIGSSVETRNLSDTTLANTIGWSGYVDLGASGGNTIKTLGSNLNNTENILNTLVGNKNDLALIFSGLLSYNARESKNGFGYQDSSEAADMKSNKIMRVDIDSKDTFKVRTDSSFNLGQITDMYHLAHSAYAIVPEPSGTANGMQLYNLVLYYNYKPWAGEAYSDANTKSALLLENVTLFRFRGLDGAMEMKICITDPSENYNFFACKTKAVF</sequence>
<name>A0A7M1LFX3_9BACT</name>
<dbReference type="OrthoDB" id="5372496at2"/>
<evidence type="ECO:0000256" key="1">
    <source>
        <dbReference type="SAM" id="Phobius"/>
    </source>
</evidence>
<dbReference type="NCBIfam" id="TIGR02532">
    <property type="entry name" value="IV_pilin_GFxxxE"/>
    <property type="match status" value="1"/>
</dbReference>
<reference evidence="2 3" key="1">
    <citation type="submission" date="2020-10" db="EMBL/GenBank/DDBJ databases">
        <title>Campylobacter and Helicobacter PacBio genomes.</title>
        <authorList>
            <person name="Lane C."/>
        </authorList>
    </citation>
    <scope>NUCLEOTIDE SEQUENCE [LARGE SCALE GENOMIC DNA]</scope>
    <source>
        <strain evidence="2 3">2016D-0077</strain>
    </source>
</reference>